<evidence type="ECO:0008006" key="4">
    <source>
        <dbReference type="Google" id="ProtNLM"/>
    </source>
</evidence>
<protein>
    <recommendedName>
        <fullName evidence="4">DUF2812 domain-containing protein</fullName>
    </recommendedName>
</protein>
<dbReference type="AlphaFoldDB" id="A0AA86JL04"/>
<name>A0AA86JL04_9CLOT</name>
<keyword evidence="1" id="KW-1133">Transmembrane helix</keyword>
<dbReference type="RefSeq" id="WP_342350236.1">
    <property type="nucleotide sequence ID" value="NZ_CAKJVE010000004.1"/>
</dbReference>
<comment type="caution">
    <text evidence="2">The sequence shown here is derived from an EMBL/GenBank/DDBJ whole genome shotgun (WGS) entry which is preliminary data.</text>
</comment>
<feature type="transmembrane region" description="Helical" evidence="1">
    <location>
        <begin position="115"/>
        <end position="136"/>
    </location>
</feature>
<keyword evidence="1" id="KW-0812">Transmembrane</keyword>
<dbReference type="InterPro" id="IPR021359">
    <property type="entry name" value="DUF2812"/>
</dbReference>
<reference evidence="2" key="1">
    <citation type="submission" date="2021-10" db="EMBL/GenBank/DDBJ databases">
        <authorList>
            <person name="Mesa V."/>
        </authorList>
    </citation>
    <scope>NUCLEOTIDE SEQUENCE</scope>
    <source>
        <strain evidence="2">CC3_PB</strain>
    </source>
</reference>
<evidence type="ECO:0000256" key="1">
    <source>
        <dbReference type="SAM" id="Phobius"/>
    </source>
</evidence>
<dbReference type="Proteomes" id="UP000789738">
    <property type="component" value="Unassembled WGS sequence"/>
</dbReference>
<evidence type="ECO:0000313" key="2">
    <source>
        <dbReference type="EMBL" id="CAG9703146.1"/>
    </source>
</evidence>
<gene>
    <name evidence="2" type="ORF">CNEO_40380</name>
</gene>
<feature type="transmembrane region" description="Helical" evidence="1">
    <location>
        <begin position="167"/>
        <end position="187"/>
    </location>
</feature>
<keyword evidence="1" id="KW-0472">Membrane</keyword>
<accession>A0AA86JL04</accession>
<evidence type="ECO:0000313" key="3">
    <source>
        <dbReference type="Proteomes" id="UP000789738"/>
    </source>
</evidence>
<organism evidence="2 3">
    <name type="scientific">Clostridium neonatale</name>
    <dbReference type="NCBI Taxonomy" id="137838"/>
    <lineage>
        <taxon>Bacteria</taxon>
        <taxon>Bacillati</taxon>
        <taxon>Bacillota</taxon>
        <taxon>Clostridia</taxon>
        <taxon>Eubacteriales</taxon>
        <taxon>Clostridiaceae</taxon>
        <taxon>Clostridium</taxon>
    </lineage>
</organism>
<sequence length="210" mass="24767">MKKFRVFVDISEEEKYLNEMANKGYFLKKYSSLGRYHFIESKPEDLHYRVDYRVFKKKDDFDDYVSLFEDAGWTHVYGTYQSGSQYFLPNSSDSTEDIFSDIESKAGRYLRFIQAARLCSISFIIALIIILVSVNFNLSELTFLTPGLWEKQGSEFWRAFWFEVPFVMLRIIPPIALIIATILYSIWAIKAKKLYNAVLGKKIIFRKEMK</sequence>
<dbReference type="EMBL" id="CAKJVE010000004">
    <property type="protein sequence ID" value="CAG9703146.1"/>
    <property type="molecule type" value="Genomic_DNA"/>
</dbReference>
<proteinExistence type="predicted"/>
<dbReference type="Pfam" id="PF11193">
    <property type="entry name" value="DUF2812"/>
    <property type="match status" value="1"/>
</dbReference>